<dbReference type="InterPro" id="IPR007405">
    <property type="entry name" value="Phage_KVP40_Orf299"/>
</dbReference>
<dbReference type="PANTHER" id="PTHR39961">
    <property type="entry name" value="HYPOTHETICAL CYTOSOLIC PROTEIN"/>
    <property type="match status" value="1"/>
</dbReference>
<dbReference type="PANTHER" id="PTHR39961:SF1">
    <property type="entry name" value="DUF458 DOMAIN-CONTAINING PROTEIN"/>
    <property type="match status" value="1"/>
</dbReference>
<dbReference type="EMBL" id="LKPO01000026">
    <property type="protein sequence ID" value="OLF87489.1"/>
    <property type="molecule type" value="Genomic_DNA"/>
</dbReference>
<comment type="caution">
    <text evidence="1">The sequence shown here is derived from an EMBL/GenBank/DDBJ whole genome shotgun (WGS) entry which is preliminary data.</text>
</comment>
<sequence>MKRGIPMADSFLFYNLSEDQMTFPEVIGRLKAFIRQDPRASYLLSVGTDSQIHQNCTKFITAIHLHRKGKGAWGCLKNTVVNRPIHSLREKISLETAYSQEIAAYLLNDYFNEIMDLLLPFTDEGADLTLEVHLDIGKKGMTKDLIQEMTGRITSMGICAKIKPDSYTASSYANRYTK</sequence>
<name>A0A6I7TMT9_9BACI</name>
<keyword evidence="4" id="KW-1185">Reference proteome</keyword>
<dbReference type="Proteomes" id="UP000185604">
    <property type="component" value="Unassembled WGS sequence"/>
</dbReference>
<evidence type="ECO:0000313" key="4">
    <source>
        <dbReference type="Proteomes" id="UP000429980"/>
    </source>
</evidence>
<organism evidence="1 3">
    <name type="scientific">Bacillus paralicheniformis</name>
    <dbReference type="NCBI Taxonomy" id="1648923"/>
    <lineage>
        <taxon>Bacteria</taxon>
        <taxon>Bacillati</taxon>
        <taxon>Bacillota</taxon>
        <taxon>Bacilli</taxon>
        <taxon>Bacillales</taxon>
        <taxon>Bacillaceae</taxon>
        <taxon>Bacillus</taxon>
    </lineage>
</organism>
<evidence type="ECO:0000313" key="2">
    <source>
        <dbReference type="EMBL" id="TWL32912.1"/>
    </source>
</evidence>
<dbReference type="Pfam" id="PF04308">
    <property type="entry name" value="RNaseH_like"/>
    <property type="match status" value="1"/>
</dbReference>
<evidence type="ECO:0000313" key="3">
    <source>
        <dbReference type="Proteomes" id="UP000185604"/>
    </source>
</evidence>
<evidence type="ECO:0000313" key="1">
    <source>
        <dbReference type="EMBL" id="OLF87489.1"/>
    </source>
</evidence>
<protein>
    <submittedName>
        <fullName evidence="1">DUF458 domain-containing protein</fullName>
    </submittedName>
</protein>
<dbReference type="Proteomes" id="UP000429980">
    <property type="component" value="Unassembled WGS sequence"/>
</dbReference>
<dbReference type="EMBL" id="NILF01000069">
    <property type="protein sequence ID" value="TWL32912.1"/>
    <property type="molecule type" value="Genomic_DNA"/>
</dbReference>
<proteinExistence type="predicted"/>
<accession>A0A6I7TMT9</accession>
<reference evidence="2 4" key="2">
    <citation type="submission" date="2019-06" db="EMBL/GenBank/DDBJ databases">
        <title>Genome sequence analysis of &gt;100 Bacillus licheniformis strains suggests intrinsic resistance to this species.</title>
        <authorList>
            <person name="Wels M."/>
            <person name="Siezen R.J."/>
            <person name="Johansen E."/>
            <person name="Stuer-Lauridsen B."/>
            <person name="Bjerre K."/>
            <person name="Nielsen B.K.K."/>
        </authorList>
    </citation>
    <scope>NUCLEOTIDE SEQUENCE [LARGE SCALE GENOMIC DNA]</scope>
    <source>
        <strain evidence="2 4">BAC-15381</strain>
    </source>
</reference>
<reference evidence="1 3" key="1">
    <citation type="journal article" date="2016" name="Front. Microbiol.">
        <title>High-Level Heat Resistance of Spores of Bacillus amyloliquefaciens and Bacillus licheniformis Results from the Presence of a spoVA Operon in a Tn1546 Transposon.</title>
        <authorList>
            <person name="Berendsen E.M."/>
            <person name="Koning R.A."/>
            <person name="Boekhorst J."/>
            <person name="de Jong A."/>
            <person name="Kuipers O.P."/>
            <person name="Wells-Bennik M.H."/>
        </authorList>
    </citation>
    <scope>NUCLEOTIDE SEQUENCE [LARGE SCALE GENOMIC DNA]</scope>
    <source>
        <strain evidence="1 3">B4121</strain>
    </source>
</reference>
<dbReference type="AlphaFoldDB" id="A0A6I7TMT9"/>
<gene>
    <name evidence="1" type="ORF">B4121_3941</name>
    <name evidence="2" type="ORF">CHCC15381_1134</name>
</gene>